<protein>
    <submittedName>
        <fullName evidence="8">Site-specific integrase</fullName>
    </submittedName>
</protein>
<dbReference type="Gene3D" id="1.10.443.10">
    <property type="entry name" value="Intergrase catalytic core"/>
    <property type="match status" value="1"/>
</dbReference>
<sequence>MKYDLNVLFVLRKAQSDKKGFAPIYLRITVNGERSELSVNRKIAPTKWDARLQRAVGRSESARALNDYLDSVEVQVKKNFNELLDKQMDISAGILRDMQTGKFVKEHTLITIFEANNKLVKQEEGSKYSRSTIDQYTTTLNRLKAFLKKECNCNDMLLTKLELTFIRRFEIFLKTEYNIHHNTIMKHLKQVKKVIHFAMEMGYLDRDPFLSHKTAYKNVSREFLTADELSRIETHTFRIKRLEQVKDVFLFVCYTGLAYSDLKTLTKNNLSKGIDGKTWIIYDRNKTSIQARIPLLPMAQALIDKYENDPECNADNKILPVKSNQKLNSYLAEIAELCEINKKLTMHIGRHTFATTVTLTNGVPIETVSKMLGHTSLKTTQIYSKVIDTKVAKEMDDLSKVFASK</sequence>
<evidence type="ECO:0000256" key="5">
    <source>
        <dbReference type="PROSITE-ProRule" id="PRU01248"/>
    </source>
</evidence>
<proteinExistence type="inferred from homology"/>
<dbReference type="Proteomes" id="UP000886047">
    <property type="component" value="Unassembled WGS sequence"/>
</dbReference>
<accession>A0A831PJ26</accession>
<dbReference type="Pfam" id="PF17293">
    <property type="entry name" value="Arm-DNA-bind_5"/>
    <property type="match status" value="1"/>
</dbReference>
<keyword evidence="2" id="KW-0229">DNA integration</keyword>
<dbReference type="InterPro" id="IPR013762">
    <property type="entry name" value="Integrase-like_cat_sf"/>
</dbReference>
<evidence type="ECO:0000259" key="6">
    <source>
        <dbReference type="PROSITE" id="PS51898"/>
    </source>
</evidence>
<keyword evidence="4" id="KW-0233">DNA recombination</keyword>
<dbReference type="Gene3D" id="1.10.150.130">
    <property type="match status" value="1"/>
</dbReference>
<dbReference type="PROSITE" id="PS51900">
    <property type="entry name" value="CB"/>
    <property type="match status" value="1"/>
</dbReference>
<dbReference type="InterPro" id="IPR010998">
    <property type="entry name" value="Integrase_recombinase_N"/>
</dbReference>
<dbReference type="InterPro" id="IPR002104">
    <property type="entry name" value="Integrase_catalytic"/>
</dbReference>
<dbReference type="GO" id="GO:0006310">
    <property type="term" value="P:DNA recombination"/>
    <property type="evidence" value="ECO:0007669"/>
    <property type="project" value="UniProtKB-KW"/>
</dbReference>
<dbReference type="InterPro" id="IPR011010">
    <property type="entry name" value="DNA_brk_join_enz"/>
</dbReference>
<dbReference type="SUPFAM" id="SSF56349">
    <property type="entry name" value="DNA breaking-rejoining enzymes"/>
    <property type="match status" value="1"/>
</dbReference>
<dbReference type="Pfam" id="PF00589">
    <property type="entry name" value="Phage_integrase"/>
    <property type="match status" value="1"/>
</dbReference>
<reference evidence="8" key="1">
    <citation type="journal article" date="2020" name="mSystems">
        <title>Genome- and Community-Level Interaction Insights into Carbon Utilization and Element Cycling Functions of Hydrothermarchaeota in Hydrothermal Sediment.</title>
        <authorList>
            <person name="Zhou Z."/>
            <person name="Liu Y."/>
            <person name="Xu W."/>
            <person name="Pan J."/>
            <person name="Luo Z.H."/>
            <person name="Li M."/>
        </authorList>
    </citation>
    <scope>NUCLEOTIDE SEQUENCE [LARGE SCALE GENOMIC DNA]</scope>
    <source>
        <strain evidence="8">SpSt-1217</strain>
    </source>
</reference>
<evidence type="ECO:0000313" key="8">
    <source>
        <dbReference type="EMBL" id="HDR50030.1"/>
    </source>
</evidence>
<keyword evidence="3 5" id="KW-0238">DNA-binding</keyword>
<gene>
    <name evidence="8" type="ORF">ENN90_00205</name>
</gene>
<dbReference type="PANTHER" id="PTHR30349">
    <property type="entry name" value="PHAGE INTEGRASE-RELATED"/>
    <property type="match status" value="1"/>
</dbReference>
<dbReference type="InterPro" id="IPR050090">
    <property type="entry name" value="Tyrosine_recombinase_XerCD"/>
</dbReference>
<dbReference type="PROSITE" id="PS51898">
    <property type="entry name" value="TYR_RECOMBINASE"/>
    <property type="match status" value="1"/>
</dbReference>
<comment type="similarity">
    <text evidence="1">Belongs to the 'phage' integrase family.</text>
</comment>
<dbReference type="Pfam" id="PF13102">
    <property type="entry name" value="Phage_int_SAM_5"/>
    <property type="match status" value="1"/>
</dbReference>
<dbReference type="EMBL" id="DSDK01000013">
    <property type="protein sequence ID" value="HDR50030.1"/>
    <property type="molecule type" value="Genomic_DNA"/>
</dbReference>
<dbReference type="CDD" id="cd01185">
    <property type="entry name" value="INTN1_C_like"/>
    <property type="match status" value="1"/>
</dbReference>
<name>A0A831PJ26_9BACT</name>
<evidence type="ECO:0000256" key="1">
    <source>
        <dbReference type="ARBA" id="ARBA00008857"/>
    </source>
</evidence>
<organism evidence="8">
    <name type="scientific">Mariniphaga anaerophila</name>
    <dbReference type="NCBI Taxonomy" id="1484053"/>
    <lineage>
        <taxon>Bacteria</taxon>
        <taxon>Pseudomonadati</taxon>
        <taxon>Bacteroidota</taxon>
        <taxon>Bacteroidia</taxon>
        <taxon>Marinilabiliales</taxon>
        <taxon>Prolixibacteraceae</taxon>
        <taxon>Mariniphaga</taxon>
    </lineage>
</organism>
<evidence type="ECO:0000259" key="7">
    <source>
        <dbReference type="PROSITE" id="PS51900"/>
    </source>
</evidence>
<feature type="domain" description="Core-binding (CB)" evidence="7">
    <location>
        <begin position="110"/>
        <end position="199"/>
    </location>
</feature>
<evidence type="ECO:0000256" key="3">
    <source>
        <dbReference type="ARBA" id="ARBA00023125"/>
    </source>
</evidence>
<dbReference type="GO" id="GO:0003677">
    <property type="term" value="F:DNA binding"/>
    <property type="evidence" value="ECO:0007669"/>
    <property type="project" value="UniProtKB-UniRule"/>
</dbReference>
<dbReference type="PANTHER" id="PTHR30349:SF64">
    <property type="entry name" value="PROPHAGE INTEGRASE INTD-RELATED"/>
    <property type="match status" value="1"/>
</dbReference>
<evidence type="ECO:0000256" key="2">
    <source>
        <dbReference type="ARBA" id="ARBA00022908"/>
    </source>
</evidence>
<evidence type="ECO:0000256" key="4">
    <source>
        <dbReference type="ARBA" id="ARBA00023172"/>
    </source>
</evidence>
<dbReference type="InterPro" id="IPR044068">
    <property type="entry name" value="CB"/>
</dbReference>
<dbReference type="AlphaFoldDB" id="A0A831PJ26"/>
<dbReference type="InterPro" id="IPR025269">
    <property type="entry name" value="SAM-like_dom"/>
</dbReference>
<dbReference type="InterPro" id="IPR035386">
    <property type="entry name" value="Arm-DNA-bind_5"/>
</dbReference>
<comment type="caution">
    <text evidence="8">The sequence shown here is derived from an EMBL/GenBank/DDBJ whole genome shotgun (WGS) entry which is preliminary data.</text>
</comment>
<dbReference type="GO" id="GO:0015074">
    <property type="term" value="P:DNA integration"/>
    <property type="evidence" value="ECO:0007669"/>
    <property type="project" value="UniProtKB-KW"/>
</dbReference>
<feature type="domain" description="Tyr recombinase" evidence="6">
    <location>
        <begin position="219"/>
        <end position="397"/>
    </location>
</feature>